<reference evidence="1 2" key="1">
    <citation type="submission" date="2021-01" db="EMBL/GenBank/DDBJ databases">
        <title>Whole genome shotgun sequence of Catellatospora citrea NBRC 14495.</title>
        <authorList>
            <person name="Komaki H."/>
            <person name="Tamura T."/>
        </authorList>
    </citation>
    <scope>NUCLEOTIDE SEQUENCE [LARGE SCALE GENOMIC DNA]</scope>
    <source>
        <strain evidence="1 2">NBRC 14495</strain>
    </source>
</reference>
<comment type="caution">
    <text evidence="1">The sequence shown here is derived from an EMBL/GenBank/DDBJ whole genome shotgun (WGS) entry which is preliminary data.</text>
</comment>
<organism evidence="1 2">
    <name type="scientific">Catellatospora citrea</name>
    <dbReference type="NCBI Taxonomy" id="53366"/>
    <lineage>
        <taxon>Bacteria</taxon>
        <taxon>Bacillati</taxon>
        <taxon>Actinomycetota</taxon>
        <taxon>Actinomycetes</taxon>
        <taxon>Micromonosporales</taxon>
        <taxon>Micromonosporaceae</taxon>
        <taxon>Catellatospora</taxon>
    </lineage>
</organism>
<accession>A0A8J3KIQ2</accession>
<evidence type="ECO:0000313" key="2">
    <source>
        <dbReference type="Proteomes" id="UP000659904"/>
    </source>
</evidence>
<dbReference type="RefSeq" id="WP_120321861.1">
    <property type="nucleotide sequence ID" value="NZ_BONH01000005.1"/>
</dbReference>
<gene>
    <name evidence="1" type="ORF">Cci01nite_17580</name>
</gene>
<dbReference type="Proteomes" id="UP000659904">
    <property type="component" value="Unassembled WGS sequence"/>
</dbReference>
<sequence length="642" mass="69109">MQSEFHSPGAGTATMMPSPFSILDDAASYASAVDEFLTASSSPTVPVWTGGRADLAASVERAAAIYANVSRPVARTYGVVLKPDTLPTGLGALLTPLARTWLDEAQVEAALLDTLDAQEHSGGDAGQGEEYTLLIAGLYEHFTADLIWPLVRATAHRPNVRLTFLTGRDAASLAWFTAKQYVHTAADVRELGLYTAVDRGLTRDGGIQLRDERGVETADVKSELLGTRWRRLFLQGHGRDDSLNLAEFTICGRNDAVERNEALVAPLCAFTSHCYKPDDKLIQLREIRAAEIVLSSCNNSPFADAAAYDPKYQLVLNAIDGTAKDIVGAITVHDSGRAENVAWAAAALVHASSVTALNSSIRSAEPFPAYVHFGIGDDPGVAPESPALTPEPLLLTTSARLTAYLAGGLLSANNPLRPRLDKLAAKVENQVSKRDLAVNQDRAKTIRSLMDDLQSMDMAIATQFVKDPDNELSNCYAHFGDRGRLDFSTIAHVRCQCGRPAERYVRRALVPTALDTEGVICTRCGDVAFRLSDSPSLLIYTEEQAPAGDSVQVRVAVREARPGILRLGLFFASYGRAGCTITPELQKVRIGSDGTGEAEFTLTTDAEIPPHNYYMTAYAVQDLAVTIARRNFGVMPATGQGA</sequence>
<keyword evidence="2" id="KW-1185">Reference proteome</keyword>
<dbReference type="AlphaFoldDB" id="A0A8J3KIQ2"/>
<name>A0A8J3KIQ2_9ACTN</name>
<proteinExistence type="predicted"/>
<dbReference type="EMBL" id="BONH01000005">
    <property type="protein sequence ID" value="GIF96664.1"/>
    <property type="molecule type" value="Genomic_DNA"/>
</dbReference>
<evidence type="ECO:0000313" key="1">
    <source>
        <dbReference type="EMBL" id="GIF96664.1"/>
    </source>
</evidence>
<protein>
    <submittedName>
        <fullName evidence="1">Uncharacterized protein</fullName>
    </submittedName>
</protein>